<gene>
    <name evidence="2" type="ORF">PBY51_016882</name>
</gene>
<accession>A0AAN7WSD4</accession>
<proteinExistence type="predicted"/>
<name>A0AAN7WSD4_ELEMC</name>
<evidence type="ECO:0000313" key="3">
    <source>
        <dbReference type="Proteomes" id="UP001346869"/>
    </source>
</evidence>
<evidence type="ECO:0000256" key="1">
    <source>
        <dbReference type="SAM" id="MobiDB-lite"/>
    </source>
</evidence>
<reference evidence="2 3" key="1">
    <citation type="journal article" date="2023" name="Genes (Basel)">
        <title>Chromosome-Level Genome Assembly and Circadian Gene Repertoire of the Patagonia Blennie Eleginops maclovinus-The Closest Ancestral Proxy of Antarctic Cryonotothenioids.</title>
        <authorList>
            <person name="Cheng C.C."/>
            <person name="Rivera-Colon A.G."/>
            <person name="Minhas B.F."/>
            <person name="Wilson L."/>
            <person name="Rayamajhi N."/>
            <person name="Vargas-Chacoff L."/>
            <person name="Catchen J.M."/>
        </authorList>
    </citation>
    <scope>NUCLEOTIDE SEQUENCE [LARGE SCALE GENOMIC DNA]</scope>
    <source>
        <strain evidence="2">JMC-PN-2008</strain>
    </source>
</reference>
<sequence length="78" mass="8466">MFDSPPSPSWSSTFLPSTTKGGGWRARRGGGWRQMLQNGRARPPGARSGTVRPFRSVSSPELLGRRLVNVVPAVMASR</sequence>
<organism evidence="2 3">
    <name type="scientific">Eleginops maclovinus</name>
    <name type="common">Patagonian blennie</name>
    <name type="synonym">Eleginus maclovinus</name>
    <dbReference type="NCBI Taxonomy" id="56733"/>
    <lineage>
        <taxon>Eukaryota</taxon>
        <taxon>Metazoa</taxon>
        <taxon>Chordata</taxon>
        <taxon>Craniata</taxon>
        <taxon>Vertebrata</taxon>
        <taxon>Euteleostomi</taxon>
        <taxon>Actinopterygii</taxon>
        <taxon>Neopterygii</taxon>
        <taxon>Teleostei</taxon>
        <taxon>Neoteleostei</taxon>
        <taxon>Acanthomorphata</taxon>
        <taxon>Eupercaria</taxon>
        <taxon>Perciformes</taxon>
        <taxon>Notothenioidei</taxon>
        <taxon>Eleginopidae</taxon>
        <taxon>Eleginops</taxon>
    </lineage>
</organism>
<feature type="compositionally biased region" description="Polar residues" evidence="1">
    <location>
        <begin position="9"/>
        <end position="19"/>
    </location>
</feature>
<keyword evidence="3" id="KW-1185">Reference proteome</keyword>
<dbReference type="EMBL" id="JAUZQC010000026">
    <property type="protein sequence ID" value="KAK5847779.1"/>
    <property type="molecule type" value="Genomic_DNA"/>
</dbReference>
<reference evidence="2 3" key="2">
    <citation type="journal article" date="2023" name="Mol. Biol. Evol.">
        <title>Genomics of Secondarily Temperate Adaptation in the Only Non-Antarctic Icefish.</title>
        <authorList>
            <person name="Rivera-Colon A.G."/>
            <person name="Rayamajhi N."/>
            <person name="Minhas B.F."/>
            <person name="Madrigal G."/>
            <person name="Bilyk K.T."/>
            <person name="Yoon V."/>
            <person name="Hune M."/>
            <person name="Gregory S."/>
            <person name="Cheng C.H.C."/>
            <person name="Catchen J.M."/>
        </authorList>
    </citation>
    <scope>NUCLEOTIDE SEQUENCE [LARGE SCALE GENOMIC DNA]</scope>
    <source>
        <strain evidence="2">JMC-PN-2008</strain>
    </source>
</reference>
<evidence type="ECO:0000313" key="2">
    <source>
        <dbReference type="EMBL" id="KAK5847779.1"/>
    </source>
</evidence>
<feature type="region of interest" description="Disordered" evidence="1">
    <location>
        <begin position="1"/>
        <end position="30"/>
    </location>
</feature>
<dbReference type="Proteomes" id="UP001346869">
    <property type="component" value="Unassembled WGS sequence"/>
</dbReference>
<protein>
    <submittedName>
        <fullName evidence="2">Uncharacterized protein</fullName>
    </submittedName>
</protein>
<comment type="caution">
    <text evidence="2">The sequence shown here is derived from an EMBL/GenBank/DDBJ whole genome shotgun (WGS) entry which is preliminary data.</text>
</comment>
<dbReference type="AlphaFoldDB" id="A0AAN7WSD4"/>